<dbReference type="AlphaFoldDB" id="A0A7X2T1R6"/>
<organism evidence="11 12">
    <name type="scientific">Inconstantimicrobium porci</name>
    <dbReference type="NCBI Taxonomy" id="2652291"/>
    <lineage>
        <taxon>Bacteria</taxon>
        <taxon>Bacillati</taxon>
        <taxon>Bacillota</taxon>
        <taxon>Clostridia</taxon>
        <taxon>Eubacteriales</taxon>
        <taxon>Clostridiaceae</taxon>
        <taxon>Inconstantimicrobium</taxon>
    </lineage>
</organism>
<comment type="caution">
    <text evidence="11">The sequence shown here is derived from an EMBL/GenBank/DDBJ whole genome shotgun (WGS) entry which is preliminary data.</text>
</comment>
<evidence type="ECO:0000256" key="10">
    <source>
        <dbReference type="SAM" id="Phobius"/>
    </source>
</evidence>
<dbReference type="RefSeq" id="WP_154531405.1">
    <property type="nucleotide sequence ID" value="NZ_VULX01000011.1"/>
</dbReference>
<keyword evidence="8 10" id="KW-0472">Membrane</keyword>
<gene>
    <name evidence="11" type="ORF">FYJ33_08855</name>
</gene>
<feature type="transmembrane region" description="Helical" evidence="10">
    <location>
        <begin position="58"/>
        <end position="80"/>
    </location>
</feature>
<feature type="transmembrane region" description="Helical" evidence="10">
    <location>
        <begin position="397"/>
        <end position="418"/>
    </location>
</feature>
<dbReference type="PANTHER" id="PTHR43823">
    <property type="entry name" value="SPORULATION PROTEIN YKVU"/>
    <property type="match status" value="1"/>
</dbReference>
<accession>A0A7X2T1R6</accession>
<keyword evidence="12" id="KW-1185">Reference proteome</keyword>
<dbReference type="InterPro" id="IPR048279">
    <property type="entry name" value="MdtK-like"/>
</dbReference>
<dbReference type="Proteomes" id="UP000460287">
    <property type="component" value="Unassembled WGS sequence"/>
</dbReference>
<feature type="transmembrane region" description="Helical" evidence="10">
    <location>
        <begin position="138"/>
        <end position="158"/>
    </location>
</feature>
<dbReference type="InterPro" id="IPR002528">
    <property type="entry name" value="MATE_fam"/>
</dbReference>
<feature type="transmembrane region" description="Helical" evidence="10">
    <location>
        <begin position="238"/>
        <end position="257"/>
    </location>
</feature>
<feature type="transmembrane region" description="Helical" evidence="10">
    <location>
        <begin position="322"/>
        <end position="345"/>
    </location>
</feature>
<reference evidence="11 12" key="1">
    <citation type="submission" date="2019-08" db="EMBL/GenBank/DDBJ databases">
        <title>In-depth cultivation of the pig gut microbiome towards novel bacterial diversity and tailored functional studies.</title>
        <authorList>
            <person name="Wylensek D."/>
            <person name="Hitch T.C.A."/>
            <person name="Clavel T."/>
        </authorList>
    </citation>
    <scope>NUCLEOTIDE SEQUENCE [LARGE SCALE GENOMIC DNA]</scope>
    <source>
        <strain evidence="11 12">WCA-383-APC-5B</strain>
    </source>
</reference>
<dbReference type="InterPro" id="IPR045070">
    <property type="entry name" value="MATE_MepA-like"/>
</dbReference>
<dbReference type="GO" id="GO:0005886">
    <property type="term" value="C:plasma membrane"/>
    <property type="evidence" value="ECO:0007669"/>
    <property type="project" value="UniProtKB-SubCell"/>
</dbReference>
<dbReference type="PANTHER" id="PTHR43823:SF3">
    <property type="entry name" value="MULTIDRUG EXPORT PROTEIN MEPA"/>
    <property type="match status" value="1"/>
</dbReference>
<feature type="transmembrane region" description="Helical" evidence="10">
    <location>
        <begin position="196"/>
        <end position="217"/>
    </location>
</feature>
<comment type="subcellular location">
    <subcellularLocation>
        <location evidence="1">Cell membrane</location>
        <topology evidence="1">Multi-pass membrane protein</topology>
    </subcellularLocation>
</comment>
<evidence type="ECO:0000256" key="3">
    <source>
        <dbReference type="ARBA" id="ARBA00022106"/>
    </source>
</evidence>
<feature type="transmembrane region" description="Helical" evidence="10">
    <location>
        <begin position="21"/>
        <end position="38"/>
    </location>
</feature>
<proteinExistence type="inferred from homology"/>
<dbReference type="EMBL" id="VULX01000011">
    <property type="protein sequence ID" value="MSR91515.1"/>
    <property type="molecule type" value="Genomic_DNA"/>
</dbReference>
<dbReference type="PIRSF" id="PIRSF006603">
    <property type="entry name" value="DinF"/>
    <property type="match status" value="1"/>
</dbReference>
<dbReference type="GO" id="GO:0042910">
    <property type="term" value="F:xenobiotic transmembrane transporter activity"/>
    <property type="evidence" value="ECO:0007669"/>
    <property type="project" value="InterPro"/>
</dbReference>
<protein>
    <recommendedName>
        <fullName evidence="3">Multidrug export protein MepA</fullName>
    </recommendedName>
</protein>
<evidence type="ECO:0000256" key="8">
    <source>
        <dbReference type="ARBA" id="ARBA00023136"/>
    </source>
</evidence>
<evidence type="ECO:0000256" key="1">
    <source>
        <dbReference type="ARBA" id="ARBA00004651"/>
    </source>
</evidence>
<keyword evidence="6 10" id="KW-0812">Transmembrane</keyword>
<evidence type="ECO:0000256" key="4">
    <source>
        <dbReference type="ARBA" id="ARBA00022448"/>
    </source>
</evidence>
<dbReference type="GO" id="GO:0015297">
    <property type="term" value="F:antiporter activity"/>
    <property type="evidence" value="ECO:0007669"/>
    <property type="project" value="InterPro"/>
</dbReference>
<evidence type="ECO:0000256" key="2">
    <source>
        <dbReference type="ARBA" id="ARBA00008417"/>
    </source>
</evidence>
<keyword evidence="9" id="KW-0046">Antibiotic resistance</keyword>
<evidence type="ECO:0000313" key="11">
    <source>
        <dbReference type="EMBL" id="MSR91515.1"/>
    </source>
</evidence>
<dbReference type="CDD" id="cd13143">
    <property type="entry name" value="MATE_MepA_like"/>
    <property type="match status" value="1"/>
</dbReference>
<evidence type="ECO:0000256" key="7">
    <source>
        <dbReference type="ARBA" id="ARBA00022989"/>
    </source>
</evidence>
<evidence type="ECO:0000256" key="6">
    <source>
        <dbReference type="ARBA" id="ARBA00022692"/>
    </source>
</evidence>
<keyword evidence="4" id="KW-0813">Transport</keyword>
<dbReference type="GO" id="GO:0046677">
    <property type="term" value="P:response to antibiotic"/>
    <property type="evidence" value="ECO:0007669"/>
    <property type="project" value="UniProtKB-KW"/>
</dbReference>
<dbReference type="InterPro" id="IPR051327">
    <property type="entry name" value="MATE_MepA_subfamily"/>
</dbReference>
<feature type="transmembrane region" description="Helical" evidence="10">
    <location>
        <begin position="424"/>
        <end position="445"/>
    </location>
</feature>
<feature type="transmembrane region" description="Helical" evidence="10">
    <location>
        <begin position="365"/>
        <end position="390"/>
    </location>
</feature>
<keyword evidence="7 10" id="KW-1133">Transmembrane helix</keyword>
<feature type="transmembrane region" description="Helical" evidence="10">
    <location>
        <begin position="277"/>
        <end position="301"/>
    </location>
</feature>
<name>A0A7X2T1R6_9CLOT</name>
<feature type="transmembrane region" description="Helical" evidence="10">
    <location>
        <begin position="92"/>
        <end position="118"/>
    </location>
</feature>
<sequence>MSTNKRNRLGNAPVNKLLFDFAVPSIIAMIVGALYNIVDQFFIGRSIGTLGNAATNIVFPLTTSCVALTLLLGIGGASTFNLSMGAKKEKEAAYYLGNAASLLFISGLIMCIIVQLFAVPLLKFFGSPSDVLPYAKTYSIITSLGFPFLIFANGGGHLVRADGSPKYTMFINLSGALINTILDPILIFGLNMGMAGAAIATIVGQIFSAFLAFRYLINCRTVHLKIDHIIPRFKYVEKIISLGASPFINQIALMILQIVQNNSLTYYGALSEYGSSIPLACSGIIMKVNMIFFSVIIGIAQGLQPIASFNYGAKQYDRVKDAYILAMKRAAVISVIAFITFQLVPRQIISLFGSGSEMYFKFAEAYFRIFLFFTFLNFIQPISANFFTAIGKPKKGIFLSLTRQILFLIPLIIILPRFIGIDGIMYAGPIADLVAAIVTLVLAYYELNNLKKLQSEQKQTASI</sequence>
<feature type="transmembrane region" description="Helical" evidence="10">
    <location>
        <begin position="170"/>
        <end position="190"/>
    </location>
</feature>
<keyword evidence="5" id="KW-1003">Cell membrane</keyword>
<evidence type="ECO:0000256" key="5">
    <source>
        <dbReference type="ARBA" id="ARBA00022475"/>
    </source>
</evidence>
<dbReference type="Pfam" id="PF01554">
    <property type="entry name" value="MatE"/>
    <property type="match status" value="2"/>
</dbReference>
<comment type="similarity">
    <text evidence="2">Belongs to the multi antimicrobial extrusion (MATE) (TC 2.A.66.1) family. MepA subfamily.</text>
</comment>
<evidence type="ECO:0000256" key="9">
    <source>
        <dbReference type="ARBA" id="ARBA00023251"/>
    </source>
</evidence>
<evidence type="ECO:0000313" key="12">
    <source>
        <dbReference type="Proteomes" id="UP000460287"/>
    </source>
</evidence>